<evidence type="ECO:0000313" key="3">
    <source>
        <dbReference type="Proteomes" id="UP001597114"/>
    </source>
</evidence>
<organism evidence="2 3">
    <name type="scientific">Pseudonocardia yunnanensis</name>
    <dbReference type="NCBI Taxonomy" id="58107"/>
    <lineage>
        <taxon>Bacteria</taxon>
        <taxon>Bacillati</taxon>
        <taxon>Actinomycetota</taxon>
        <taxon>Actinomycetes</taxon>
        <taxon>Pseudonocardiales</taxon>
        <taxon>Pseudonocardiaceae</taxon>
        <taxon>Pseudonocardia</taxon>
    </lineage>
</organism>
<accession>A0ABW4F0N3</accession>
<dbReference type="PANTHER" id="PTHR41252">
    <property type="entry name" value="BLR2505 PROTEIN"/>
    <property type="match status" value="1"/>
</dbReference>
<reference evidence="3" key="1">
    <citation type="journal article" date="2019" name="Int. J. Syst. Evol. Microbiol.">
        <title>The Global Catalogue of Microorganisms (GCM) 10K type strain sequencing project: providing services to taxonomists for standard genome sequencing and annotation.</title>
        <authorList>
            <consortium name="The Broad Institute Genomics Platform"/>
            <consortium name="The Broad Institute Genome Sequencing Center for Infectious Disease"/>
            <person name="Wu L."/>
            <person name="Ma J."/>
        </authorList>
    </citation>
    <scope>NUCLEOTIDE SEQUENCE [LARGE SCALE GENOMIC DNA]</scope>
    <source>
        <strain evidence="3">CCM 7043</strain>
    </source>
</reference>
<sequence>MGTTATSEAMTVLTGMYAAEAEYFAAGGAGAASFEPLEPFFAPDVVLYQADGLPYGGTWRGYEGIERFFVAMSTTWEVFEMLQQDFLAVEAPIIVLTQVEARARATGRELRFPILQTISVRAGRITEIRPFYWDTAAIADAVTPQGT</sequence>
<keyword evidence="3" id="KW-1185">Reference proteome</keyword>
<dbReference type="InterPro" id="IPR032710">
    <property type="entry name" value="NTF2-like_dom_sf"/>
</dbReference>
<dbReference type="InterPro" id="IPR037401">
    <property type="entry name" value="SnoaL-like"/>
</dbReference>
<protein>
    <submittedName>
        <fullName evidence="2">Nuclear transport factor 2 family protein</fullName>
    </submittedName>
</protein>
<gene>
    <name evidence="2" type="ORF">ACFSJD_26425</name>
</gene>
<name>A0ABW4F0N3_9PSEU</name>
<dbReference type="SUPFAM" id="SSF54427">
    <property type="entry name" value="NTF2-like"/>
    <property type="match status" value="1"/>
</dbReference>
<comment type="caution">
    <text evidence="2">The sequence shown here is derived from an EMBL/GenBank/DDBJ whole genome shotgun (WGS) entry which is preliminary data.</text>
</comment>
<dbReference type="RefSeq" id="WP_344721785.1">
    <property type="nucleotide sequence ID" value="NZ_BAAAUS010000008.1"/>
</dbReference>
<dbReference type="PANTHER" id="PTHR41252:SF1">
    <property type="entry name" value="BLR2505 PROTEIN"/>
    <property type="match status" value="1"/>
</dbReference>
<feature type="domain" description="SnoaL-like" evidence="1">
    <location>
        <begin position="30"/>
        <end position="128"/>
    </location>
</feature>
<dbReference type="Pfam" id="PF12680">
    <property type="entry name" value="SnoaL_2"/>
    <property type="match status" value="1"/>
</dbReference>
<dbReference type="Gene3D" id="3.10.450.50">
    <property type="match status" value="1"/>
</dbReference>
<evidence type="ECO:0000313" key="2">
    <source>
        <dbReference type="EMBL" id="MFD1521061.1"/>
    </source>
</evidence>
<evidence type="ECO:0000259" key="1">
    <source>
        <dbReference type="Pfam" id="PF12680"/>
    </source>
</evidence>
<dbReference type="EMBL" id="JBHUCO010000031">
    <property type="protein sequence ID" value="MFD1521061.1"/>
    <property type="molecule type" value="Genomic_DNA"/>
</dbReference>
<proteinExistence type="predicted"/>
<dbReference type="Proteomes" id="UP001597114">
    <property type="component" value="Unassembled WGS sequence"/>
</dbReference>